<reference evidence="1 2" key="1">
    <citation type="submission" date="2024-05" db="EMBL/GenBank/DDBJ databases">
        <title>Culex pipiens pipiens assembly and annotation.</title>
        <authorList>
            <person name="Alout H."/>
            <person name="Durand T."/>
        </authorList>
    </citation>
    <scope>NUCLEOTIDE SEQUENCE [LARGE SCALE GENOMIC DNA]</scope>
    <source>
        <strain evidence="1">HA-2024</strain>
        <tissue evidence="1">Whole body</tissue>
    </source>
</reference>
<evidence type="ECO:0000313" key="2">
    <source>
        <dbReference type="Proteomes" id="UP001562425"/>
    </source>
</evidence>
<protein>
    <submittedName>
        <fullName evidence="1">Uncharacterized protein</fullName>
    </submittedName>
</protein>
<dbReference type="AlphaFoldDB" id="A0ABD1CTQ5"/>
<evidence type="ECO:0000313" key="1">
    <source>
        <dbReference type="EMBL" id="KAL1379771.1"/>
    </source>
</evidence>
<accession>A0ABD1CTQ5</accession>
<sequence length="435" mass="46747">MKPRVKEALPCPATWIRFTLTAAVILLDSAVHGLLCRQCFSLVSWDDCERVARDNLCTTVGVDTSNLNLLHENPTLALGNLSEFRCYKYQARINRHNDRGLVTGYGRGCTFAVGDFCSGWKPAVAVKQCDVCDDRDLCNRGNALDCTVCTSETSWQDCESTGNVTACTVADVNALHQETSDVNPNLAQGGPEDGFQCFAIHMASIGNPTLSQGSPEDGFQCFALHVRSKDSGPATSPDRFSKGCTFAKTDFCQGWSSTLEVVKCGADEGGDVSFGGVGRLGAMGCSLSTKMITTRKVFSLLLIFTALAIGNSLDCTVCLSDTSWDDCTKNAQVKTCTLAGVNAAHAEMVEYNPNLVQGTAEDEFACFEFQANLKNPGPNELPVTFSRDCTFKKVDFCKGWLERVEVVKCETSGSGGLAAMGALVVAGFLAVYSRL</sequence>
<comment type="caution">
    <text evidence="1">The sequence shown here is derived from an EMBL/GenBank/DDBJ whole genome shotgun (WGS) entry which is preliminary data.</text>
</comment>
<gene>
    <name evidence="1" type="ORF">pipiens_003732</name>
</gene>
<name>A0ABD1CTQ5_CULPP</name>
<dbReference type="EMBL" id="JBEHCU010009501">
    <property type="protein sequence ID" value="KAL1379771.1"/>
    <property type="molecule type" value="Genomic_DNA"/>
</dbReference>
<keyword evidence="2" id="KW-1185">Reference proteome</keyword>
<organism evidence="1 2">
    <name type="scientific">Culex pipiens pipiens</name>
    <name type="common">Northern house mosquito</name>
    <dbReference type="NCBI Taxonomy" id="38569"/>
    <lineage>
        <taxon>Eukaryota</taxon>
        <taxon>Metazoa</taxon>
        <taxon>Ecdysozoa</taxon>
        <taxon>Arthropoda</taxon>
        <taxon>Hexapoda</taxon>
        <taxon>Insecta</taxon>
        <taxon>Pterygota</taxon>
        <taxon>Neoptera</taxon>
        <taxon>Endopterygota</taxon>
        <taxon>Diptera</taxon>
        <taxon>Nematocera</taxon>
        <taxon>Culicoidea</taxon>
        <taxon>Culicidae</taxon>
        <taxon>Culicinae</taxon>
        <taxon>Culicini</taxon>
        <taxon>Culex</taxon>
        <taxon>Culex</taxon>
    </lineage>
</organism>
<proteinExistence type="predicted"/>
<dbReference type="Proteomes" id="UP001562425">
    <property type="component" value="Unassembled WGS sequence"/>
</dbReference>